<dbReference type="Gene3D" id="3.30.565.10">
    <property type="entry name" value="Histidine kinase-like ATPase, C-terminal domain"/>
    <property type="match status" value="1"/>
</dbReference>
<dbReference type="SMART" id="SM00448">
    <property type="entry name" value="REC"/>
    <property type="match status" value="1"/>
</dbReference>
<dbReference type="InterPro" id="IPR018062">
    <property type="entry name" value="HTH_AraC-typ_CS"/>
</dbReference>
<dbReference type="Gene3D" id="2.130.10.10">
    <property type="entry name" value="YVTN repeat-like/Quinoprotein amine dehydrogenase"/>
    <property type="match status" value="2"/>
</dbReference>
<evidence type="ECO:0000259" key="17">
    <source>
        <dbReference type="PROSITE" id="PS50110"/>
    </source>
</evidence>
<protein>
    <recommendedName>
        <fullName evidence="2">histidine kinase</fullName>
        <ecNumber evidence="2">2.7.13.3</ecNumber>
    </recommendedName>
</protein>
<keyword evidence="6 18" id="KW-0418">Kinase</keyword>
<feature type="transmembrane region" description="Helical" evidence="14">
    <location>
        <begin position="801"/>
        <end position="822"/>
    </location>
</feature>
<dbReference type="SUPFAM" id="SSF63829">
    <property type="entry name" value="Calcium-dependent phosphotriesterase"/>
    <property type="match status" value="3"/>
</dbReference>
<evidence type="ECO:0000256" key="2">
    <source>
        <dbReference type="ARBA" id="ARBA00012438"/>
    </source>
</evidence>
<dbReference type="InterPro" id="IPR005467">
    <property type="entry name" value="His_kinase_dom"/>
</dbReference>
<keyword evidence="9" id="KW-0805">Transcription regulation</keyword>
<evidence type="ECO:0000256" key="9">
    <source>
        <dbReference type="ARBA" id="ARBA00023015"/>
    </source>
</evidence>
<evidence type="ECO:0000256" key="1">
    <source>
        <dbReference type="ARBA" id="ARBA00000085"/>
    </source>
</evidence>
<dbReference type="SMART" id="SM00388">
    <property type="entry name" value="HisKA"/>
    <property type="match status" value="1"/>
</dbReference>
<dbReference type="InterPro" id="IPR004358">
    <property type="entry name" value="Sig_transdc_His_kin-like_C"/>
</dbReference>
<evidence type="ECO:0000256" key="14">
    <source>
        <dbReference type="SAM" id="Phobius"/>
    </source>
</evidence>
<dbReference type="PANTHER" id="PTHR43547:SF2">
    <property type="entry name" value="HYBRID SIGNAL TRANSDUCTION HISTIDINE KINASE C"/>
    <property type="match status" value="1"/>
</dbReference>
<keyword evidence="4 18" id="KW-0808">Transferase</keyword>
<dbReference type="Pfam" id="PF00512">
    <property type="entry name" value="HisKA"/>
    <property type="match status" value="1"/>
</dbReference>
<dbReference type="Pfam" id="PF00072">
    <property type="entry name" value="Response_reg"/>
    <property type="match status" value="1"/>
</dbReference>
<dbReference type="InterPro" id="IPR009057">
    <property type="entry name" value="Homeodomain-like_sf"/>
</dbReference>
<gene>
    <name evidence="18" type="ordered locus">Dfer_0792</name>
</gene>
<dbReference type="CDD" id="cd00082">
    <property type="entry name" value="HisKA"/>
    <property type="match status" value="1"/>
</dbReference>
<evidence type="ECO:0000256" key="7">
    <source>
        <dbReference type="ARBA" id="ARBA00022840"/>
    </source>
</evidence>
<dbReference type="eggNOG" id="COG0745">
    <property type="taxonomic scope" value="Bacteria"/>
</dbReference>
<dbReference type="Gene3D" id="1.10.10.60">
    <property type="entry name" value="Homeodomain-like"/>
    <property type="match status" value="1"/>
</dbReference>
<evidence type="ECO:0000256" key="13">
    <source>
        <dbReference type="SAM" id="Coils"/>
    </source>
</evidence>
<dbReference type="SUPFAM" id="SSF47384">
    <property type="entry name" value="Homodimeric domain of signal transducing histidine kinase"/>
    <property type="match status" value="1"/>
</dbReference>
<dbReference type="SUPFAM" id="SSF46689">
    <property type="entry name" value="Homeodomain-like"/>
    <property type="match status" value="1"/>
</dbReference>
<dbReference type="Gene3D" id="2.60.40.10">
    <property type="entry name" value="Immunoglobulins"/>
    <property type="match status" value="1"/>
</dbReference>
<keyword evidence="5" id="KW-0547">Nucleotide-binding</keyword>
<dbReference type="InterPro" id="IPR015943">
    <property type="entry name" value="WD40/YVTN_repeat-like_dom_sf"/>
</dbReference>
<dbReference type="Pfam" id="PF07495">
    <property type="entry name" value="Y_Y_Y"/>
    <property type="match status" value="1"/>
</dbReference>
<organism evidence="18 19">
    <name type="scientific">Dyadobacter fermentans (strain ATCC 700827 / DSM 18053 / CIP 107007 / KCTC 52180 / NS114)</name>
    <dbReference type="NCBI Taxonomy" id="471854"/>
    <lineage>
        <taxon>Bacteria</taxon>
        <taxon>Pseudomonadati</taxon>
        <taxon>Bacteroidota</taxon>
        <taxon>Cytophagia</taxon>
        <taxon>Cytophagales</taxon>
        <taxon>Spirosomataceae</taxon>
        <taxon>Dyadobacter</taxon>
    </lineage>
</organism>
<dbReference type="SMART" id="SM00387">
    <property type="entry name" value="HATPase_c"/>
    <property type="match status" value="1"/>
</dbReference>
<dbReference type="InterPro" id="IPR003661">
    <property type="entry name" value="HisK_dim/P_dom"/>
</dbReference>
<dbReference type="CDD" id="cd16922">
    <property type="entry name" value="HATPase_EvgS-ArcB-TorS-like"/>
    <property type="match status" value="1"/>
</dbReference>
<feature type="domain" description="Response regulatory" evidence="17">
    <location>
        <begin position="1118"/>
        <end position="1233"/>
    </location>
</feature>
<dbReference type="GO" id="GO:0003700">
    <property type="term" value="F:DNA-binding transcription factor activity"/>
    <property type="evidence" value="ECO:0007669"/>
    <property type="project" value="InterPro"/>
</dbReference>
<evidence type="ECO:0000256" key="11">
    <source>
        <dbReference type="ARBA" id="ARBA00023163"/>
    </source>
</evidence>
<feature type="domain" description="Histidine kinase" evidence="16">
    <location>
        <begin position="859"/>
        <end position="1080"/>
    </location>
</feature>
<name>C6W279_DYAFD</name>
<dbReference type="InterPro" id="IPR018060">
    <property type="entry name" value="HTH_AraC"/>
</dbReference>
<dbReference type="PROSITE" id="PS01124">
    <property type="entry name" value="HTH_ARAC_FAMILY_2"/>
    <property type="match status" value="1"/>
</dbReference>
<proteinExistence type="predicted"/>
<keyword evidence="14" id="KW-0472">Membrane</keyword>
<dbReference type="PRINTS" id="PR00344">
    <property type="entry name" value="BCTRLSENSOR"/>
</dbReference>
<evidence type="ECO:0000256" key="3">
    <source>
        <dbReference type="ARBA" id="ARBA00022553"/>
    </source>
</evidence>
<comment type="catalytic activity">
    <reaction evidence="1">
        <text>ATP + protein L-histidine = ADP + protein N-phospho-L-histidine.</text>
        <dbReference type="EC" id="2.7.13.3"/>
    </reaction>
</comment>
<keyword evidence="19" id="KW-1185">Reference proteome</keyword>
<evidence type="ECO:0000313" key="19">
    <source>
        <dbReference type="Proteomes" id="UP000002011"/>
    </source>
</evidence>
<evidence type="ECO:0000256" key="12">
    <source>
        <dbReference type="PROSITE-ProRule" id="PRU00169"/>
    </source>
</evidence>
<dbReference type="eggNOG" id="COG2205">
    <property type="taxonomic scope" value="Bacteria"/>
</dbReference>
<dbReference type="Gene3D" id="1.10.287.130">
    <property type="match status" value="1"/>
</dbReference>
<keyword evidence="14" id="KW-0812">Transmembrane</keyword>
<dbReference type="InterPro" id="IPR011006">
    <property type="entry name" value="CheY-like_superfamily"/>
</dbReference>
<keyword evidence="13" id="KW-0175">Coiled coil</keyword>
<dbReference type="InterPro" id="IPR003594">
    <property type="entry name" value="HATPase_dom"/>
</dbReference>
<keyword evidence="10" id="KW-0238">DNA-binding</keyword>
<evidence type="ECO:0000259" key="16">
    <source>
        <dbReference type="PROSITE" id="PS50109"/>
    </source>
</evidence>
<keyword evidence="7" id="KW-0067">ATP-binding</keyword>
<dbReference type="InterPro" id="IPR011110">
    <property type="entry name" value="Reg_prop"/>
</dbReference>
<dbReference type="SUPFAM" id="SSF55874">
    <property type="entry name" value="ATPase domain of HSP90 chaperone/DNA topoisomerase II/histidine kinase"/>
    <property type="match status" value="1"/>
</dbReference>
<evidence type="ECO:0000256" key="5">
    <source>
        <dbReference type="ARBA" id="ARBA00022741"/>
    </source>
</evidence>
<dbReference type="Pfam" id="PF12833">
    <property type="entry name" value="HTH_18"/>
    <property type="match status" value="1"/>
</dbReference>
<dbReference type="GO" id="GO:0000155">
    <property type="term" value="F:phosphorelay sensor kinase activity"/>
    <property type="evidence" value="ECO:0007669"/>
    <property type="project" value="InterPro"/>
</dbReference>
<dbReference type="SUPFAM" id="SSF52172">
    <property type="entry name" value="CheY-like"/>
    <property type="match status" value="1"/>
</dbReference>
<dbReference type="Gene3D" id="3.40.50.2300">
    <property type="match status" value="1"/>
</dbReference>
<dbReference type="OrthoDB" id="9797097at2"/>
<evidence type="ECO:0000256" key="8">
    <source>
        <dbReference type="ARBA" id="ARBA00023012"/>
    </source>
</evidence>
<dbReference type="KEGG" id="dfe:Dfer_0792"/>
<accession>C6W279</accession>
<dbReference type="PANTHER" id="PTHR43547">
    <property type="entry name" value="TWO-COMPONENT HISTIDINE KINASE"/>
    <property type="match status" value="1"/>
</dbReference>
<dbReference type="GO" id="GO:0005524">
    <property type="term" value="F:ATP binding"/>
    <property type="evidence" value="ECO:0007669"/>
    <property type="project" value="UniProtKB-KW"/>
</dbReference>
<feature type="domain" description="HTH araC/xylS-type" evidence="15">
    <location>
        <begin position="1265"/>
        <end position="1364"/>
    </location>
</feature>
<dbReference type="eggNOG" id="COG4977">
    <property type="taxonomic scope" value="Bacteria"/>
</dbReference>
<dbReference type="SMART" id="SM00342">
    <property type="entry name" value="HTH_ARAC"/>
    <property type="match status" value="1"/>
</dbReference>
<dbReference type="InterPro" id="IPR013783">
    <property type="entry name" value="Ig-like_fold"/>
</dbReference>
<dbReference type="STRING" id="471854.Dfer_0792"/>
<evidence type="ECO:0000256" key="6">
    <source>
        <dbReference type="ARBA" id="ARBA00022777"/>
    </source>
</evidence>
<dbReference type="GO" id="GO:0043565">
    <property type="term" value="F:sequence-specific DNA binding"/>
    <property type="evidence" value="ECO:0007669"/>
    <property type="project" value="InterPro"/>
</dbReference>
<dbReference type="PROSITE" id="PS50109">
    <property type="entry name" value="HIS_KIN"/>
    <property type="match status" value="1"/>
</dbReference>
<evidence type="ECO:0000256" key="10">
    <source>
        <dbReference type="ARBA" id="ARBA00023125"/>
    </source>
</evidence>
<dbReference type="PROSITE" id="PS50110">
    <property type="entry name" value="RESPONSE_REGULATORY"/>
    <property type="match status" value="1"/>
</dbReference>
<dbReference type="Proteomes" id="UP000002011">
    <property type="component" value="Chromosome"/>
</dbReference>
<feature type="modified residue" description="4-aspartylphosphate" evidence="12">
    <location>
        <position position="1166"/>
    </location>
</feature>
<dbReference type="PROSITE" id="PS00041">
    <property type="entry name" value="HTH_ARAC_FAMILY_1"/>
    <property type="match status" value="1"/>
</dbReference>
<dbReference type="eggNOG" id="COG3292">
    <property type="taxonomic scope" value="Bacteria"/>
</dbReference>
<dbReference type="FunFam" id="3.30.565.10:FF:000037">
    <property type="entry name" value="Hybrid sensor histidine kinase/response regulator"/>
    <property type="match status" value="1"/>
</dbReference>
<dbReference type="InterPro" id="IPR036097">
    <property type="entry name" value="HisK_dim/P_sf"/>
</dbReference>
<dbReference type="Pfam" id="PF07494">
    <property type="entry name" value="Reg_prop"/>
    <property type="match status" value="7"/>
</dbReference>
<keyword evidence="14" id="KW-1133">Transmembrane helix</keyword>
<evidence type="ECO:0000259" key="15">
    <source>
        <dbReference type="PROSITE" id="PS01124"/>
    </source>
</evidence>
<feature type="coiled-coil region" evidence="13">
    <location>
        <begin position="824"/>
        <end position="852"/>
    </location>
</feature>
<keyword evidence="11" id="KW-0804">Transcription</keyword>
<dbReference type="InterPro" id="IPR011123">
    <property type="entry name" value="Y_Y_Y"/>
</dbReference>
<dbReference type="HOGENOM" id="CLU_000445_28_1_10"/>
<sequence length="1378" mass="153786">MSPTMRLKLIATIIFVLFFAFLGRLTCVVMAQAPEPKFTSLTSMDGLSSNTVTAILKDRYGLMWFATDDGLNRFDGTDVLTYRHMKNEMSSLRSSDISSLHQDRQGRMWVGTVEGGLHLYNRRKDRFVSVSSPHSVTSIASDASGKLWVGTTGGLVTVNPETLQMSTFSSAPEIPDQISKGLILSVTVDHRKIVWIGTDKGLFSINPNDPTSEHINYLQSLPDEAGARSVKSVIEDHDGNIWIGTFSGLYKLDSNGRILQSHHYEAGNHSSLSSNMVFAIAAENGRRLWICTDSGLNILDVPTGKFTRYEPDTRTQFSLSNKSVRSILIDDEGICWLGTYKGGVNKYDKNLPIFGLKRADVNDPYGLSAPFVTSFAESSSGKLFVGTDGGGVSLYNRETNLFKRFAISPKTRKAASGLAILSMELASETALWIGTFQDGLFRLNPKTGAYTQFTSGKDSASLSNNDIFVVRKDRTGKIWIGSNGGGLHQFDPATQKFKRFYRPGVPMADRVIPLNAYIRDIIQDREGLLWIGSHGTGIAVFDPVSQTSRLLNKQNSNLPSNIVYSILEDRQGNIWVGTSGEGLALYNPRSKRFTTFSAKEGLASNIVNKVLEDAQGRIWVSTNQGISYFDPNSRKFTNYTTYNGIQNKTFVLGSGLRTKDNTLFFGGIDGFNYIDTRSLPSTKKGAPIILKDLRIGNHNVTSADSNFIDADISVATAIRLNYKQNFSIGFAALDYTNPRQIQYRHRMKGMQSEWNHTGTNNVASYTNLSPGDYVFQVQASTDGVNWNGHTTSVAVVVEPPFYLTIYAYLLYILTPFVIVLIMRRRGIKKLKREFQRQQREAEEQQARELDKLKIKFLTNLSHEFRTPIALILAPIDSVLTKTRETELHAPVVAIKRNAKRLLNLVDHLLDFKNMQQQELSLELARKDIVSFIEDTCGQFSDLFVRKGINFSVQSSIAHLFMDFDANKLERILFNLLSNASKFTQGGGQVSLTIDQHHSPAGDSWLEIAITDTGIGISEDKHEKIFERFFQDDSTHSVLNQGSGIGLSIVREFVQLHKGYISVESRPGLGSTFRVQLPIHAGCEVVPAHELPEGPEQQQGPISAPVGRLEKVPADEPSNVLIIEDNDEFRQYLKENLMQYYRVTEACNGKEGWQKTLSHHPELIVSDVAMPEMDGIALSEKIKADKRTKHIPIILLTASTGEQQQLEGLNSGANDYLTKPFNFDILNAKINNLILLNRLLKGVYSRHIKISGQDPQIQSGQEKLLKDMLDYIEDNLLTSQLSVENLSKHVGMSRGSLYSKVLEMSGQTPIEFIRSIKLEKAAVLLENSDLSVSQISYMTGFTAPNYFAKSFKAKFSMLPTEYRARRNKRPVHNNAFEAD</sequence>
<dbReference type="EC" id="2.7.13.3" evidence="2"/>
<evidence type="ECO:0000313" key="18">
    <source>
        <dbReference type="EMBL" id="ACT92052.1"/>
    </source>
</evidence>
<dbReference type="Pfam" id="PF02518">
    <property type="entry name" value="HATPase_c"/>
    <property type="match status" value="1"/>
</dbReference>
<dbReference type="InterPro" id="IPR001789">
    <property type="entry name" value="Sig_transdc_resp-reg_receiver"/>
</dbReference>
<evidence type="ECO:0000256" key="4">
    <source>
        <dbReference type="ARBA" id="ARBA00022679"/>
    </source>
</evidence>
<dbReference type="InterPro" id="IPR036890">
    <property type="entry name" value="HATPase_C_sf"/>
</dbReference>
<reference evidence="18 19" key="1">
    <citation type="journal article" date="2009" name="Stand. Genomic Sci.">
        <title>Complete genome sequence of Dyadobacter fermentans type strain (NS114).</title>
        <authorList>
            <person name="Lang E."/>
            <person name="Lapidus A."/>
            <person name="Chertkov O."/>
            <person name="Brettin T."/>
            <person name="Detter J.C."/>
            <person name="Han C."/>
            <person name="Copeland A."/>
            <person name="Glavina Del Rio T."/>
            <person name="Nolan M."/>
            <person name="Chen F."/>
            <person name="Lucas S."/>
            <person name="Tice H."/>
            <person name="Cheng J.F."/>
            <person name="Land M."/>
            <person name="Hauser L."/>
            <person name="Chang Y.J."/>
            <person name="Jeffries C.D."/>
            <person name="Kopitz M."/>
            <person name="Bruce D."/>
            <person name="Goodwin L."/>
            <person name="Pitluck S."/>
            <person name="Ovchinnikova G."/>
            <person name="Pati A."/>
            <person name="Ivanova N."/>
            <person name="Mavrommatis K."/>
            <person name="Chen A."/>
            <person name="Palaniappan K."/>
            <person name="Chain P."/>
            <person name="Bristow J."/>
            <person name="Eisen J.A."/>
            <person name="Markowitz V."/>
            <person name="Hugenholtz P."/>
            <person name="Goker M."/>
            <person name="Rohde M."/>
            <person name="Kyrpides N.C."/>
            <person name="Klenk H.P."/>
        </authorList>
    </citation>
    <scope>NUCLEOTIDE SEQUENCE [LARGE SCALE GENOMIC DNA]</scope>
    <source>
        <strain evidence="19">ATCC 700827 / DSM 18053 / CIP 107007 / KCTC 52180 / NS114</strain>
    </source>
</reference>
<keyword evidence="3 12" id="KW-0597">Phosphoprotein</keyword>
<keyword evidence="8" id="KW-0902">Two-component regulatory system</keyword>
<dbReference type="EMBL" id="CP001619">
    <property type="protein sequence ID" value="ACT92052.1"/>
    <property type="molecule type" value="Genomic_DNA"/>
</dbReference>